<dbReference type="Proteomes" id="UP000256601">
    <property type="component" value="Unassembled WGS sequence"/>
</dbReference>
<dbReference type="EMBL" id="KZ858967">
    <property type="protein sequence ID" value="RDW27182.1"/>
    <property type="molecule type" value="Genomic_DNA"/>
</dbReference>
<dbReference type="OrthoDB" id="421671at2759"/>
<dbReference type="VEuPathDB" id="FungiDB:YALI1_C10203g"/>
<evidence type="ECO:0000313" key="3">
    <source>
        <dbReference type="Proteomes" id="UP000182444"/>
    </source>
</evidence>
<accession>A0A1D8NA35</accession>
<dbReference type="KEGG" id="yli:2910036"/>
<dbReference type="Proteomes" id="UP000182444">
    <property type="component" value="Chromosome 1C"/>
</dbReference>
<dbReference type="PANTHER" id="PTHR33835:SF1">
    <property type="entry name" value="METALLO-BETA-LACTAMASE DOMAIN-CONTAINING PROTEIN"/>
    <property type="match status" value="1"/>
</dbReference>
<dbReference type="SUPFAM" id="SSF56281">
    <property type="entry name" value="Metallo-hydrolase/oxidoreductase"/>
    <property type="match status" value="1"/>
</dbReference>
<reference evidence="1 3" key="1">
    <citation type="journal article" date="2016" name="PLoS ONE">
        <title>Sequence Assembly of Yarrowia lipolytica Strain W29/CLIB89 Shows Transposable Element Diversity.</title>
        <authorList>
            <person name="Magnan C."/>
            <person name="Yu J."/>
            <person name="Chang I."/>
            <person name="Jahn E."/>
            <person name="Kanomata Y."/>
            <person name="Wu J."/>
            <person name="Zeller M."/>
            <person name="Oakes M."/>
            <person name="Baldi P."/>
            <person name="Sandmeyer S."/>
        </authorList>
    </citation>
    <scope>NUCLEOTIDE SEQUENCE [LARGE SCALE GENOMIC DNA]</scope>
    <source>
        <strain evidence="1">CLIB89</strain>
        <strain evidence="3">CLIB89(W29)</strain>
    </source>
</reference>
<dbReference type="eggNOG" id="ENOG502S1EZ">
    <property type="taxonomic scope" value="Eukaryota"/>
</dbReference>
<dbReference type="OMA" id="PENTARC"/>
<organism evidence="1 3">
    <name type="scientific">Yarrowia lipolytica</name>
    <name type="common">Candida lipolytica</name>
    <dbReference type="NCBI Taxonomy" id="4952"/>
    <lineage>
        <taxon>Eukaryota</taxon>
        <taxon>Fungi</taxon>
        <taxon>Dikarya</taxon>
        <taxon>Ascomycota</taxon>
        <taxon>Saccharomycotina</taxon>
        <taxon>Dipodascomycetes</taxon>
        <taxon>Dipodascales</taxon>
        <taxon>Dipodascales incertae sedis</taxon>
        <taxon>Yarrowia</taxon>
    </lineage>
</organism>
<dbReference type="PANTHER" id="PTHR33835">
    <property type="entry name" value="YALI0C07656P"/>
    <property type="match status" value="1"/>
</dbReference>
<name>A0A1D8NA35_YARLL</name>
<evidence type="ECO:0000313" key="4">
    <source>
        <dbReference type="Proteomes" id="UP000256601"/>
    </source>
</evidence>
<evidence type="ECO:0000313" key="2">
    <source>
        <dbReference type="EMBL" id="RDW27182.1"/>
    </source>
</evidence>
<evidence type="ECO:0008006" key="5">
    <source>
        <dbReference type="Google" id="ProtNLM"/>
    </source>
</evidence>
<dbReference type="Pfam" id="PF14234">
    <property type="entry name" value="DUF4336"/>
    <property type="match status" value="1"/>
</dbReference>
<evidence type="ECO:0000313" key="1">
    <source>
        <dbReference type="EMBL" id="AOW02487.1"/>
    </source>
</evidence>
<proteinExistence type="predicted"/>
<dbReference type="InterPro" id="IPR036866">
    <property type="entry name" value="RibonucZ/Hydroxyglut_hydro"/>
</dbReference>
<sequence length="270" mass="29940">MSHYFTPVGGNIRQVTKDIVIHSCPFTRGYLLNFGGRMTCVKLPTADDAVVVFAPTPVCEQSEAALKLLAGDKPNVKYLVAPDFEHHMALKAWKDKFPKALIIGPEELKEKKKAEGIDIDIAFKPEEGNKLLSGAALESVGFPKELVDTFDAVYLPSHANKEVMLYHKPSETLLEADAIFNTPSNEQYKGSGVNPKGSWGIPNLMNYMSFDSYLQQKLWSKLYPDPAAAKKAYNELLRLPIRRIIPCHGDLIEGPPAEIASKLEDLVKTL</sequence>
<dbReference type="RefSeq" id="XP_501565.1">
    <property type="nucleotide sequence ID" value="XM_501565.1"/>
</dbReference>
<dbReference type="VEuPathDB" id="FungiDB:YALI0_C07656g"/>
<protein>
    <recommendedName>
        <fullName evidence="5">Metallo-beta-lactamase domain-containing protein</fullName>
    </recommendedName>
</protein>
<dbReference type="InterPro" id="IPR025638">
    <property type="entry name" value="DUF4336"/>
</dbReference>
<gene>
    <name evidence="2" type="ORF">B0I71DRAFT_129629</name>
    <name evidence="1" type="ORF">YALI1_C10203g</name>
</gene>
<dbReference type="Gene3D" id="3.60.15.10">
    <property type="entry name" value="Ribonuclease Z/Hydroxyacylglutathione hydrolase-like"/>
    <property type="match status" value="1"/>
</dbReference>
<dbReference type="GeneID" id="2910036"/>
<reference evidence="2 4" key="2">
    <citation type="submission" date="2018-07" db="EMBL/GenBank/DDBJ databases">
        <title>Draft Genome Assemblies for Five Robust Yarrowia lipolytica Strains Exhibiting High Lipid Production and Pentose Sugar Utilization and Sugar Alcohol Secretion from Undetoxified Lignocellulosic Biomass Hydrolysates.</title>
        <authorList>
            <consortium name="DOE Joint Genome Institute"/>
            <person name="Walker C."/>
            <person name="Ryu S."/>
            <person name="Na H."/>
            <person name="Zane M."/>
            <person name="LaButti K."/>
            <person name="Lipzen A."/>
            <person name="Haridas S."/>
            <person name="Barry K."/>
            <person name="Grigoriev I.V."/>
            <person name="Quarterman J."/>
            <person name="Slininger P."/>
            <person name="Dien B."/>
            <person name="Trinh C.T."/>
        </authorList>
    </citation>
    <scope>NUCLEOTIDE SEQUENCE [LARGE SCALE GENOMIC DNA]</scope>
    <source>
        <strain evidence="2 4">YB392</strain>
    </source>
</reference>
<dbReference type="AlphaFoldDB" id="A0A1D8NA35"/>
<dbReference type="EMBL" id="CP017555">
    <property type="protein sequence ID" value="AOW02487.1"/>
    <property type="molecule type" value="Genomic_DNA"/>
</dbReference>